<comment type="subcellular location">
    <subcellularLocation>
        <location evidence="10">Cell membrane</location>
    </subcellularLocation>
    <subcellularLocation>
        <location evidence="1">Membrane</location>
    </subcellularLocation>
</comment>
<keyword evidence="10" id="KW-0547">Nucleotide-binding</keyword>
<evidence type="ECO:0000256" key="9">
    <source>
        <dbReference type="ARBA" id="ARBA00047308"/>
    </source>
</evidence>
<keyword evidence="13" id="KW-1185">Reference proteome</keyword>
<proteinExistence type="inferred from homology"/>
<dbReference type="NCBIfam" id="TIGR01525">
    <property type="entry name" value="ATPase-IB_hvy"/>
    <property type="match status" value="1"/>
</dbReference>
<name>A0ABW5JGV8_9BACT</name>
<keyword evidence="6 10" id="KW-1133">Transmembrane helix</keyword>
<comment type="caution">
    <text evidence="12">The sequence shown here is derived from an EMBL/GenBank/DDBJ whole genome shotgun (WGS) entry which is preliminary data.</text>
</comment>
<dbReference type="Proteomes" id="UP001597460">
    <property type="component" value="Unassembled WGS sequence"/>
</dbReference>
<dbReference type="NCBIfam" id="TIGR01494">
    <property type="entry name" value="ATPase_P-type"/>
    <property type="match status" value="1"/>
</dbReference>
<dbReference type="InterPro" id="IPR023298">
    <property type="entry name" value="ATPase_P-typ_TM_dom_sf"/>
</dbReference>
<feature type="transmembrane region" description="Helical" evidence="10">
    <location>
        <begin position="269"/>
        <end position="290"/>
    </location>
</feature>
<dbReference type="InterPro" id="IPR018303">
    <property type="entry name" value="ATPase_P-typ_P_site"/>
</dbReference>
<dbReference type="RefSeq" id="WP_390298017.1">
    <property type="nucleotide sequence ID" value="NZ_JBHULI010000002.1"/>
</dbReference>
<keyword evidence="10" id="KW-0067">ATP-binding</keyword>
<evidence type="ECO:0000256" key="7">
    <source>
        <dbReference type="ARBA" id="ARBA00023136"/>
    </source>
</evidence>
<dbReference type="InterPro" id="IPR008250">
    <property type="entry name" value="ATPase_P-typ_transduc_dom_A_sf"/>
</dbReference>
<reference evidence="13" key="1">
    <citation type="journal article" date="2019" name="Int. J. Syst. Evol. Microbiol.">
        <title>The Global Catalogue of Microorganisms (GCM) 10K type strain sequencing project: providing services to taxonomists for standard genome sequencing and annotation.</title>
        <authorList>
            <consortium name="The Broad Institute Genomics Platform"/>
            <consortium name="The Broad Institute Genome Sequencing Center for Infectious Disease"/>
            <person name="Wu L."/>
            <person name="Ma J."/>
        </authorList>
    </citation>
    <scope>NUCLEOTIDE SEQUENCE [LARGE SCALE GENOMIC DNA]</scope>
    <source>
        <strain evidence="13">KCTC 52042</strain>
    </source>
</reference>
<dbReference type="PRINTS" id="PR00119">
    <property type="entry name" value="CATATPASE"/>
</dbReference>
<feature type="domain" description="P-type ATPase A" evidence="11">
    <location>
        <begin position="119"/>
        <end position="218"/>
    </location>
</feature>
<feature type="transmembrane region" description="Helical" evidence="10">
    <location>
        <begin position="597"/>
        <end position="614"/>
    </location>
</feature>
<dbReference type="InterPro" id="IPR023214">
    <property type="entry name" value="HAD_sf"/>
</dbReference>
<sequence length="649" mass="71193">MEFVKKYYEVFWSAVFLIAALAVQHWITFQGNEYVFLLFYLISYLFVGGPVWIKAFKSFQKGTIFSEFLLMGIATVGAFILGEYAEGVAVMLFYMIGEYAQGSAVRKARHSIESLINQQPDVARVERNGETEEVHPSEVETGEIIQVKSGSKVPLDGELLTDRASFNTAALTGESKPMTRIAGEEVWAGSVNELVPVRIKVTKGYEDSRLSDILNMVQEASQRKAPTQRFMTRFAKVYTPIVVWLAVALTFFPWLFVEQYIFEDWFYRALIFLVVSCPCGLVISIPLGYFGGIGAASQNGILLKGSDYLDQLRKMKTLFLDKTGTMTEGVFEVQKIHPANGHETSNILKLAASLEQHSSHPVAKAILQNTKGQEIPEARNIQEIPGRGLKGTIGQGEILVGNRKLLEENEVSVSEIGNEKPSACVYVAKDGIHIGTILISDRIKADAKQALEELRNLGVRKLIMLSGDNQETTDAIAKKLGIDQAFGGLLPDGKYEKVKDALDSDHVVGFVGDGLNDAPVITLADVGIAMGGIGSDAAIETADVVIQTDQPSKIPQAIHIAKFTHKVVWQNIGFALGIKVLVMALATVGLATMWEAIFADVGVALIAIANAIRVQRKFSNDPFTFRSFFETEKSNTLANSKPESCCEVC</sequence>
<protein>
    <recommendedName>
        <fullName evidence="8">P-type Zn(2+) transporter</fullName>
        <ecNumber evidence="8">7.2.2.12</ecNumber>
    </recommendedName>
</protein>
<dbReference type="SUPFAM" id="SSF81665">
    <property type="entry name" value="Calcium ATPase, transmembrane domain M"/>
    <property type="match status" value="1"/>
</dbReference>
<comment type="catalytic activity">
    <reaction evidence="9">
        <text>Zn(2+)(in) + ATP + H2O = Zn(2+)(out) + ADP + phosphate + H(+)</text>
        <dbReference type="Rhea" id="RHEA:20621"/>
        <dbReference type="ChEBI" id="CHEBI:15377"/>
        <dbReference type="ChEBI" id="CHEBI:15378"/>
        <dbReference type="ChEBI" id="CHEBI:29105"/>
        <dbReference type="ChEBI" id="CHEBI:30616"/>
        <dbReference type="ChEBI" id="CHEBI:43474"/>
        <dbReference type="ChEBI" id="CHEBI:456216"/>
        <dbReference type="EC" id="7.2.2.12"/>
    </reaction>
</comment>
<gene>
    <name evidence="12" type="ORF">ACFSVN_02335</name>
</gene>
<dbReference type="PANTHER" id="PTHR48085:SF5">
    <property type="entry name" value="CADMIUM_ZINC-TRANSPORTING ATPASE HMA4-RELATED"/>
    <property type="match status" value="1"/>
</dbReference>
<dbReference type="InterPro" id="IPR023299">
    <property type="entry name" value="ATPase_P-typ_cyto_dom_N"/>
</dbReference>
<evidence type="ECO:0000256" key="1">
    <source>
        <dbReference type="ARBA" id="ARBA00004370"/>
    </source>
</evidence>
<feature type="transmembrane region" description="Helical" evidence="10">
    <location>
        <begin position="65"/>
        <end position="82"/>
    </location>
</feature>
<dbReference type="PROSITE" id="PS00154">
    <property type="entry name" value="ATPASE_E1_E2"/>
    <property type="match status" value="1"/>
</dbReference>
<dbReference type="InterPro" id="IPR059000">
    <property type="entry name" value="ATPase_P-type_domA"/>
</dbReference>
<keyword evidence="10" id="KW-1003">Cell membrane</keyword>
<dbReference type="PRINTS" id="PR00941">
    <property type="entry name" value="CDATPASE"/>
</dbReference>
<evidence type="ECO:0000256" key="3">
    <source>
        <dbReference type="ARBA" id="ARBA00022692"/>
    </source>
</evidence>
<evidence type="ECO:0000313" key="12">
    <source>
        <dbReference type="EMBL" id="MFD2531279.1"/>
    </source>
</evidence>
<dbReference type="PANTHER" id="PTHR48085">
    <property type="entry name" value="CADMIUM/ZINC-TRANSPORTING ATPASE HMA2-RELATED"/>
    <property type="match status" value="1"/>
</dbReference>
<feature type="transmembrane region" description="Helical" evidence="10">
    <location>
        <begin position="7"/>
        <end position="28"/>
    </location>
</feature>
<dbReference type="InterPro" id="IPR051014">
    <property type="entry name" value="Cation_Transport_ATPase_IB"/>
</dbReference>
<dbReference type="EC" id="7.2.2.12" evidence="8"/>
<dbReference type="SFLD" id="SFLDS00003">
    <property type="entry name" value="Haloacid_Dehalogenase"/>
    <property type="match status" value="1"/>
</dbReference>
<evidence type="ECO:0000259" key="11">
    <source>
        <dbReference type="Pfam" id="PF00122"/>
    </source>
</evidence>
<dbReference type="NCBIfam" id="TIGR01512">
    <property type="entry name" value="ATPase-IB2_Cd"/>
    <property type="match status" value="1"/>
</dbReference>
<evidence type="ECO:0000256" key="10">
    <source>
        <dbReference type="RuleBase" id="RU362081"/>
    </source>
</evidence>
<evidence type="ECO:0000256" key="4">
    <source>
        <dbReference type="ARBA" id="ARBA00022723"/>
    </source>
</evidence>
<dbReference type="Gene3D" id="2.70.150.10">
    <property type="entry name" value="Calcium-transporting ATPase, cytoplasmic transduction domain A"/>
    <property type="match status" value="1"/>
</dbReference>
<evidence type="ECO:0000313" key="13">
    <source>
        <dbReference type="Proteomes" id="UP001597460"/>
    </source>
</evidence>
<evidence type="ECO:0000256" key="6">
    <source>
        <dbReference type="ARBA" id="ARBA00022989"/>
    </source>
</evidence>
<keyword evidence="4 10" id="KW-0479">Metal-binding</keyword>
<evidence type="ECO:0000256" key="8">
    <source>
        <dbReference type="ARBA" id="ARBA00039097"/>
    </source>
</evidence>
<keyword evidence="5" id="KW-1278">Translocase</keyword>
<dbReference type="SFLD" id="SFLDF00027">
    <property type="entry name" value="p-type_atpase"/>
    <property type="match status" value="1"/>
</dbReference>
<evidence type="ECO:0000256" key="2">
    <source>
        <dbReference type="ARBA" id="ARBA00006024"/>
    </source>
</evidence>
<comment type="similarity">
    <text evidence="2 10">Belongs to the cation transport ATPase (P-type) (TC 3.A.3) family. Type IB subfamily.</text>
</comment>
<accession>A0ABW5JGV8</accession>
<dbReference type="Pfam" id="PF00122">
    <property type="entry name" value="E1-E2_ATPase"/>
    <property type="match status" value="1"/>
</dbReference>
<keyword evidence="3 10" id="KW-0812">Transmembrane</keyword>
<evidence type="ECO:0000256" key="5">
    <source>
        <dbReference type="ARBA" id="ARBA00022967"/>
    </source>
</evidence>
<keyword evidence="7 10" id="KW-0472">Membrane</keyword>
<dbReference type="InterPro" id="IPR001757">
    <property type="entry name" value="P_typ_ATPase"/>
</dbReference>
<dbReference type="Gene3D" id="3.40.50.1000">
    <property type="entry name" value="HAD superfamily/HAD-like"/>
    <property type="match status" value="1"/>
</dbReference>
<dbReference type="InterPro" id="IPR036412">
    <property type="entry name" value="HAD-like_sf"/>
</dbReference>
<feature type="transmembrane region" description="Helical" evidence="10">
    <location>
        <begin position="572"/>
        <end position="591"/>
    </location>
</feature>
<feature type="transmembrane region" description="Helical" evidence="10">
    <location>
        <begin position="34"/>
        <end position="53"/>
    </location>
</feature>
<dbReference type="InterPro" id="IPR027256">
    <property type="entry name" value="P-typ_ATPase_IB"/>
</dbReference>
<dbReference type="Gene3D" id="3.40.1110.10">
    <property type="entry name" value="Calcium-transporting ATPase, cytoplasmic domain N"/>
    <property type="match status" value="1"/>
</dbReference>
<dbReference type="SUPFAM" id="SSF81653">
    <property type="entry name" value="Calcium ATPase, transduction domain A"/>
    <property type="match status" value="1"/>
</dbReference>
<dbReference type="SUPFAM" id="SSF56784">
    <property type="entry name" value="HAD-like"/>
    <property type="match status" value="1"/>
</dbReference>
<dbReference type="InterPro" id="IPR044492">
    <property type="entry name" value="P_typ_ATPase_HD_dom"/>
</dbReference>
<organism evidence="12 13">
    <name type="scientific">Gracilimonas halophila</name>
    <dbReference type="NCBI Taxonomy" id="1834464"/>
    <lineage>
        <taxon>Bacteria</taxon>
        <taxon>Pseudomonadati</taxon>
        <taxon>Balneolota</taxon>
        <taxon>Balneolia</taxon>
        <taxon>Balneolales</taxon>
        <taxon>Balneolaceae</taxon>
        <taxon>Gracilimonas</taxon>
    </lineage>
</organism>
<dbReference type="SFLD" id="SFLDG00002">
    <property type="entry name" value="C1.7:_P-type_atpase_like"/>
    <property type="match status" value="1"/>
</dbReference>
<dbReference type="EMBL" id="JBHULI010000002">
    <property type="protein sequence ID" value="MFD2531279.1"/>
    <property type="molecule type" value="Genomic_DNA"/>
</dbReference>
<dbReference type="Pfam" id="PF00702">
    <property type="entry name" value="Hydrolase"/>
    <property type="match status" value="1"/>
</dbReference>
<feature type="transmembrane region" description="Helical" evidence="10">
    <location>
        <begin position="237"/>
        <end position="257"/>
    </location>
</feature>